<organism evidence="2 3">
    <name type="scientific">Potamilus streckersoni</name>
    <dbReference type="NCBI Taxonomy" id="2493646"/>
    <lineage>
        <taxon>Eukaryota</taxon>
        <taxon>Metazoa</taxon>
        <taxon>Spiralia</taxon>
        <taxon>Lophotrochozoa</taxon>
        <taxon>Mollusca</taxon>
        <taxon>Bivalvia</taxon>
        <taxon>Autobranchia</taxon>
        <taxon>Heteroconchia</taxon>
        <taxon>Palaeoheterodonta</taxon>
        <taxon>Unionida</taxon>
        <taxon>Unionoidea</taxon>
        <taxon>Unionidae</taxon>
        <taxon>Ambleminae</taxon>
        <taxon>Lampsilini</taxon>
        <taxon>Potamilus</taxon>
    </lineage>
</organism>
<sequence>MGIPVVMSSEENIKMSFHGSLSVCINIIIAVAACCCSSKFEAMKANMDFFIQVIDAVRVVVAESPKASSIIHVLIAIIQLILTSYTTKSDMQFKCFLSCCIEFAVFVHTIYRHSGCECHCCQIVKSCFIYGMCVCCHIFFLNY</sequence>
<reference evidence="2" key="2">
    <citation type="journal article" date="2021" name="Genome Biol. Evol.">
        <title>Developing a high-quality reference genome for a parasitic bivalve with doubly uniparental inheritance (Bivalvia: Unionida).</title>
        <authorList>
            <person name="Smith C.H."/>
        </authorList>
    </citation>
    <scope>NUCLEOTIDE SEQUENCE</scope>
    <source>
        <strain evidence="2">CHS0354</strain>
        <tissue evidence="2">Mantle</tissue>
    </source>
</reference>
<comment type="caution">
    <text evidence="2">The sequence shown here is derived from an EMBL/GenBank/DDBJ whole genome shotgun (WGS) entry which is preliminary data.</text>
</comment>
<dbReference type="EMBL" id="JAEAOA010000587">
    <property type="protein sequence ID" value="KAK3610615.1"/>
    <property type="molecule type" value="Genomic_DNA"/>
</dbReference>
<name>A0AAE0TIL7_9BIVA</name>
<proteinExistence type="predicted"/>
<keyword evidence="1" id="KW-1133">Transmembrane helix</keyword>
<keyword evidence="3" id="KW-1185">Reference proteome</keyword>
<evidence type="ECO:0000256" key="1">
    <source>
        <dbReference type="SAM" id="Phobius"/>
    </source>
</evidence>
<keyword evidence="1" id="KW-0472">Membrane</keyword>
<dbReference type="Proteomes" id="UP001195483">
    <property type="component" value="Unassembled WGS sequence"/>
</dbReference>
<dbReference type="AlphaFoldDB" id="A0AAE0TIL7"/>
<gene>
    <name evidence="2" type="ORF">CHS0354_009073</name>
</gene>
<evidence type="ECO:0000313" key="3">
    <source>
        <dbReference type="Proteomes" id="UP001195483"/>
    </source>
</evidence>
<reference evidence="2" key="3">
    <citation type="submission" date="2023-05" db="EMBL/GenBank/DDBJ databases">
        <authorList>
            <person name="Smith C.H."/>
        </authorList>
    </citation>
    <scope>NUCLEOTIDE SEQUENCE</scope>
    <source>
        <strain evidence="2">CHS0354</strain>
        <tissue evidence="2">Mantle</tissue>
    </source>
</reference>
<evidence type="ECO:0000313" key="2">
    <source>
        <dbReference type="EMBL" id="KAK3610615.1"/>
    </source>
</evidence>
<accession>A0AAE0TIL7</accession>
<feature type="transmembrane region" description="Helical" evidence="1">
    <location>
        <begin position="20"/>
        <end position="40"/>
    </location>
</feature>
<keyword evidence="1" id="KW-0812">Transmembrane</keyword>
<reference evidence="2" key="1">
    <citation type="journal article" date="2021" name="Genome Biol. Evol.">
        <title>A High-Quality Reference Genome for a Parasitic Bivalve with Doubly Uniparental Inheritance (Bivalvia: Unionida).</title>
        <authorList>
            <person name="Smith C.H."/>
        </authorList>
    </citation>
    <scope>NUCLEOTIDE SEQUENCE</scope>
    <source>
        <strain evidence="2">CHS0354</strain>
    </source>
</reference>
<protein>
    <submittedName>
        <fullName evidence="2">Uncharacterized protein</fullName>
    </submittedName>
</protein>